<organism evidence="2 3">
    <name type="scientific">Scytonema hofmannii PCC 7110</name>
    <dbReference type="NCBI Taxonomy" id="128403"/>
    <lineage>
        <taxon>Bacteria</taxon>
        <taxon>Bacillati</taxon>
        <taxon>Cyanobacteriota</taxon>
        <taxon>Cyanophyceae</taxon>
        <taxon>Nostocales</taxon>
        <taxon>Scytonemataceae</taxon>
        <taxon>Scytonema</taxon>
    </lineage>
</organism>
<reference evidence="2 3" key="1">
    <citation type="journal article" date="2013" name="Genome Biol. Evol.">
        <title>Genomes of Stigonematalean cyanobacteria (subsection V) and the evolution of oxygenic photosynthesis from prokaryotes to plastids.</title>
        <authorList>
            <person name="Dagan T."/>
            <person name="Roettger M."/>
            <person name="Stucken K."/>
            <person name="Landan G."/>
            <person name="Koch R."/>
            <person name="Major P."/>
            <person name="Gould S.B."/>
            <person name="Goremykin V.V."/>
            <person name="Rippka R."/>
            <person name="Tandeau de Marsac N."/>
            <person name="Gugger M."/>
            <person name="Lockhart P.J."/>
            <person name="Allen J.F."/>
            <person name="Brune I."/>
            <person name="Maus I."/>
            <person name="Puhler A."/>
            <person name="Martin W.F."/>
        </authorList>
    </citation>
    <scope>NUCLEOTIDE SEQUENCE [LARGE SCALE GENOMIC DNA]</scope>
    <source>
        <strain evidence="2 3">PCC 7110</strain>
    </source>
</reference>
<sequence length="219" mass="25168">MAKLTLVIGNKNYSSWSLRPWLAMRQFGLEFNEIRIPLDTPETAAQMQKYSPTRRVPVLLHGDLTVWDSLAICEYLAEEYPNLHWWHKEKAKRAIARCISAEMHSGFPNLRQKMPMNCRSRFPGKGRTPEVEKEIDRITNIWRECRQNLGTGGDMLFGNFTIADAMYAPVVARFTTYGVKLDAVCNTYVEAVLALPAMQEWLKAASLETEIIHAEEIYK</sequence>
<proteinExistence type="predicted"/>
<feature type="domain" description="GST N-terminal" evidence="1">
    <location>
        <begin position="4"/>
        <end position="84"/>
    </location>
</feature>
<name>A0A139X3R0_9CYAN</name>
<dbReference type="InterPro" id="IPR040079">
    <property type="entry name" value="Glutathione_S-Trfase"/>
</dbReference>
<dbReference type="PANTHER" id="PTHR42673:SF4">
    <property type="entry name" value="MALEYLACETOACETATE ISOMERASE"/>
    <property type="match status" value="1"/>
</dbReference>
<dbReference type="SUPFAM" id="SSF52833">
    <property type="entry name" value="Thioredoxin-like"/>
    <property type="match status" value="1"/>
</dbReference>
<dbReference type="OrthoDB" id="508763at2"/>
<dbReference type="Gene3D" id="3.40.30.10">
    <property type="entry name" value="Glutaredoxin"/>
    <property type="match status" value="1"/>
</dbReference>
<dbReference type="Pfam" id="PF13409">
    <property type="entry name" value="GST_N_2"/>
    <property type="match status" value="1"/>
</dbReference>
<dbReference type="PROSITE" id="PS50404">
    <property type="entry name" value="GST_NTER"/>
    <property type="match status" value="1"/>
</dbReference>
<dbReference type="CDD" id="cd03043">
    <property type="entry name" value="GST_N_1"/>
    <property type="match status" value="1"/>
</dbReference>
<dbReference type="SUPFAM" id="SSF47616">
    <property type="entry name" value="GST C-terminal domain-like"/>
    <property type="match status" value="1"/>
</dbReference>
<accession>A0A139X3R0</accession>
<dbReference type="Pfam" id="PF13410">
    <property type="entry name" value="GST_C_2"/>
    <property type="match status" value="1"/>
</dbReference>
<evidence type="ECO:0000313" key="2">
    <source>
        <dbReference type="EMBL" id="KYC39351.1"/>
    </source>
</evidence>
<dbReference type="GO" id="GO:0016034">
    <property type="term" value="F:maleylacetoacetate isomerase activity"/>
    <property type="evidence" value="ECO:0007669"/>
    <property type="project" value="TreeGrafter"/>
</dbReference>
<dbReference type="AlphaFoldDB" id="A0A139X3R0"/>
<dbReference type="FunFam" id="3.40.30.10:FF:000206">
    <property type="entry name" value="Probable glutathione S-transferase"/>
    <property type="match status" value="1"/>
</dbReference>
<dbReference type="PANTHER" id="PTHR42673">
    <property type="entry name" value="MALEYLACETOACETATE ISOMERASE"/>
    <property type="match status" value="1"/>
</dbReference>
<keyword evidence="2" id="KW-0808">Transferase</keyword>
<protein>
    <submittedName>
        <fullName evidence="2">Glutathione S-transferase</fullName>
    </submittedName>
</protein>
<dbReference type="GO" id="GO:0006749">
    <property type="term" value="P:glutathione metabolic process"/>
    <property type="evidence" value="ECO:0007669"/>
    <property type="project" value="TreeGrafter"/>
</dbReference>
<dbReference type="GO" id="GO:0006559">
    <property type="term" value="P:L-phenylalanine catabolic process"/>
    <property type="evidence" value="ECO:0007669"/>
    <property type="project" value="TreeGrafter"/>
</dbReference>
<dbReference type="GO" id="GO:0004364">
    <property type="term" value="F:glutathione transferase activity"/>
    <property type="evidence" value="ECO:0007669"/>
    <property type="project" value="TreeGrafter"/>
</dbReference>
<evidence type="ECO:0000259" key="1">
    <source>
        <dbReference type="PROSITE" id="PS50404"/>
    </source>
</evidence>
<dbReference type="CDD" id="cd03194">
    <property type="entry name" value="GST_C_3"/>
    <property type="match status" value="1"/>
</dbReference>
<dbReference type="SFLD" id="SFLDS00019">
    <property type="entry name" value="Glutathione_Transferase_(cytos"/>
    <property type="match status" value="1"/>
</dbReference>
<dbReference type="STRING" id="128403.WA1_31965"/>
<dbReference type="InterPro" id="IPR004045">
    <property type="entry name" value="Glutathione_S-Trfase_N"/>
</dbReference>
<dbReference type="Proteomes" id="UP000076925">
    <property type="component" value="Unassembled WGS sequence"/>
</dbReference>
<comment type="caution">
    <text evidence="2">The sequence shown here is derived from an EMBL/GenBank/DDBJ whole genome shotgun (WGS) entry which is preliminary data.</text>
</comment>
<gene>
    <name evidence="2" type="ORF">WA1_31965</name>
</gene>
<dbReference type="RefSeq" id="WP_017740243.1">
    <property type="nucleotide sequence ID" value="NZ_KQ976354.1"/>
</dbReference>
<dbReference type="InterPro" id="IPR036249">
    <property type="entry name" value="Thioredoxin-like_sf"/>
</dbReference>
<dbReference type="EMBL" id="ANNX02000035">
    <property type="protein sequence ID" value="KYC39351.1"/>
    <property type="molecule type" value="Genomic_DNA"/>
</dbReference>
<dbReference type="InterPro" id="IPR036282">
    <property type="entry name" value="Glutathione-S-Trfase_C_sf"/>
</dbReference>
<dbReference type="Gene3D" id="1.20.1050.10">
    <property type="match status" value="1"/>
</dbReference>
<keyword evidence="3" id="KW-1185">Reference proteome</keyword>
<evidence type="ECO:0000313" key="3">
    <source>
        <dbReference type="Proteomes" id="UP000076925"/>
    </source>
</evidence>